<dbReference type="InterPro" id="IPR002669">
    <property type="entry name" value="UreD"/>
</dbReference>
<dbReference type="OrthoDB" id="8677206at2"/>
<dbReference type="Proteomes" id="UP000008363">
    <property type="component" value="Unassembled WGS sequence"/>
</dbReference>
<dbReference type="eggNOG" id="COG0829">
    <property type="taxonomic scope" value="Bacteria"/>
</dbReference>
<dbReference type="AlphaFoldDB" id="K6WVC5"/>
<organism evidence="2 3">
    <name type="scientific">Gordonia rhizosphera NBRC 16068</name>
    <dbReference type="NCBI Taxonomy" id="1108045"/>
    <lineage>
        <taxon>Bacteria</taxon>
        <taxon>Bacillati</taxon>
        <taxon>Actinomycetota</taxon>
        <taxon>Actinomycetes</taxon>
        <taxon>Mycobacteriales</taxon>
        <taxon>Gordoniaceae</taxon>
        <taxon>Gordonia</taxon>
    </lineage>
</organism>
<sequence length="237" mass="24726">MHTEIEIVAQPGRSPRTRCTGGVAVRQTGPSSLHLIGTAATPLGGDTITVRVVVEAGATLHLETVAATIALPARERLDSRMDWWLEVGAGARLHVDPEPTIVAAGAEHRTDTRVIAAPDATVIVAEYAQLGRGTETQEHTARARWQGGLHVDVAGAPVLRHRLALDGLRGAGHRAVGSVFRYPDERAADVSPTAYATRLELTRPAGVAGSTLTTAVAGSATAARAVCDELDLAPLAL</sequence>
<comment type="caution">
    <text evidence="2">The sequence shown here is derived from an EMBL/GenBank/DDBJ whole genome shotgun (WGS) entry which is preliminary data.</text>
</comment>
<dbReference type="EMBL" id="BAHC01000104">
    <property type="protein sequence ID" value="GAB90514.1"/>
    <property type="molecule type" value="Genomic_DNA"/>
</dbReference>
<dbReference type="Pfam" id="PF01774">
    <property type="entry name" value="UreD"/>
    <property type="match status" value="1"/>
</dbReference>
<accession>K6WVC5</accession>
<dbReference type="RefSeq" id="WP_006333340.1">
    <property type="nucleotide sequence ID" value="NZ_BAHC01000104.1"/>
</dbReference>
<gene>
    <name evidence="2" type="primary">ureD</name>
    <name evidence="2" type="ORF">GORHZ_104_00440</name>
</gene>
<evidence type="ECO:0000313" key="2">
    <source>
        <dbReference type="EMBL" id="GAB90514.1"/>
    </source>
</evidence>
<evidence type="ECO:0000313" key="3">
    <source>
        <dbReference type="Proteomes" id="UP000008363"/>
    </source>
</evidence>
<proteinExistence type="predicted"/>
<keyword evidence="3" id="KW-1185">Reference proteome</keyword>
<evidence type="ECO:0000256" key="1">
    <source>
        <dbReference type="ARBA" id="ARBA00023186"/>
    </source>
</evidence>
<reference evidence="2 3" key="1">
    <citation type="submission" date="2012-08" db="EMBL/GenBank/DDBJ databases">
        <title>Whole genome shotgun sequence of Gordonia rhizosphera NBRC 16068.</title>
        <authorList>
            <person name="Takarada H."/>
            <person name="Isaki S."/>
            <person name="Hosoyama A."/>
            <person name="Tsuchikane K."/>
            <person name="Katsumata H."/>
            <person name="Baba S."/>
            <person name="Ohji S."/>
            <person name="Yamazaki S."/>
            <person name="Fujita N."/>
        </authorList>
    </citation>
    <scope>NUCLEOTIDE SEQUENCE [LARGE SCALE GENOMIC DNA]</scope>
    <source>
        <strain evidence="2 3">NBRC 16068</strain>
    </source>
</reference>
<dbReference type="GO" id="GO:0016151">
    <property type="term" value="F:nickel cation binding"/>
    <property type="evidence" value="ECO:0007669"/>
    <property type="project" value="InterPro"/>
</dbReference>
<keyword evidence="1" id="KW-0143">Chaperone</keyword>
<name>K6WVC5_9ACTN</name>
<dbReference type="STRING" id="1108045.GORHZ_104_00440"/>
<protein>
    <submittedName>
        <fullName evidence="2">Urease accessory protein UreD</fullName>
    </submittedName>
</protein>